<evidence type="ECO:0000256" key="1">
    <source>
        <dbReference type="SAM" id="MobiDB-lite"/>
    </source>
</evidence>
<comment type="caution">
    <text evidence="2">The sequence shown here is derived from an EMBL/GenBank/DDBJ whole genome shotgun (WGS) entry which is preliminary data.</text>
</comment>
<dbReference type="Proteomes" id="UP001054945">
    <property type="component" value="Unassembled WGS sequence"/>
</dbReference>
<gene>
    <name evidence="2" type="ORF">CEXT_553771</name>
</gene>
<name>A0AAV4PQS6_CAEEX</name>
<keyword evidence="3" id="KW-1185">Reference proteome</keyword>
<evidence type="ECO:0000313" key="3">
    <source>
        <dbReference type="Proteomes" id="UP001054945"/>
    </source>
</evidence>
<reference evidence="2 3" key="1">
    <citation type="submission" date="2021-06" db="EMBL/GenBank/DDBJ databases">
        <title>Caerostris extrusa draft genome.</title>
        <authorList>
            <person name="Kono N."/>
            <person name="Arakawa K."/>
        </authorList>
    </citation>
    <scope>NUCLEOTIDE SEQUENCE [LARGE SCALE GENOMIC DNA]</scope>
</reference>
<sequence length="66" mass="7592">MRVRDQHIHITVGSRSKAPSLGRMEKFERGPNHRQEFAFRGRQKPFCGNVAMCACCWMGIRMVVGK</sequence>
<dbReference type="AlphaFoldDB" id="A0AAV4PQS6"/>
<proteinExistence type="predicted"/>
<feature type="region of interest" description="Disordered" evidence="1">
    <location>
        <begin position="1"/>
        <end position="20"/>
    </location>
</feature>
<organism evidence="2 3">
    <name type="scientific">Caerostris extrusa</name>
    <name type="common">Bark spider</name>
    <name type="synonym">Caerostris bankana</name>
    <dbReference type="NCBI Taxonomy" id="172846"/>
    <lineage>
        <taxon>Eukaryota</taxon>
        <taxon>Metazoa</taxon>
        <taxon>Ecdysozoa</taxon>
        <taxon>Arthropoda</taxon>
        <taxon>Chelicerata</taxon>
        <taxon>Arachnida</taxon>
        <taxon>Araneae</taxon>
        <taxon>Araneomorphae</taxon>
        <taxon>Entelegynae</taxon>
        <taxon>Araneoidea</taxon>
        <taxon>Araneidae</taxon>
        <taxon>Caerostris</taxon>
    </lineage>
</organism>
<dbReference type="EMBL" id="BPLR01005097">
    <property type="protein sequence ID" value="GIX99772.1"/>
    <property type="molecule type" value="Genomic_DNA"/>
</dbReference>
<evidence type="ECO:0000313" key="2">
    <source>
        <dbReference type="EMBL" id="GIX99772.1"/>
    </source>
</evidence>
<accession>A0AAV4PQS6</accession>
<protein>
    <submittedName>
        <fullName evidence="2">Uncharacterized protein</fullName>
    </submittedName>
</protein>